<evidence type="ECO:0000259" key="2">
    <source>
        <dbReference type="Pfam" id="PF00266"/>
    </source>
</evidence>
<gene>
    <name evidence="3" type="ORF">B0H15DRAFT_918149</name>
</gene>
<dbReference type="InterPro" id="IPR000192">
    <property type="entry name" value="Aminotrans_V_dom"/>
</dbReference>
<dbReference type="PANTHER" id="PTHR43092">
    <property type="entry name" value="L-CYSTEINE DESULFHYDRASE"/>
    <property type="match status" value="1"/>
</dbReference>
<protein>
    <submittedName>
        <fullName evidence="3">PLP-dependent transferase</fullName>
    </submittedName>
</protein>
<accession>A0AAD6XDW7</accession>
<evidence type="ECO:0000313" key="4">
    <source>
        <dbReference type="Proteomes" id="UP001222325"/>
    </source>
</evidence>
<dbReference type="Pfam" id="PF00266">
    <property type="entry name" value="Aminotran_5"/>
    <property type="match status" value="1"/>
</dbReference>
<name>A0AAD6XDW7_9AGAR</name>
<dbReference type="AlphaFoldDB" id="A0AAD6XDW7"/>
<keyword evidence="4" id="KW-1185">Reference proteome</keyword>
<dbReference type="GO" id="GO:0016740">
    <property type="term" value="F:transferase activity"/>
    <property type="evidence" value="ECO:0007669"/>
    <property type="project" value="UniProtKB-KW"/>
</dbReference>
<evidence type="ECO:0000256" key="1">
    <source>
        <dbReference type="ARBA" id="ARBA00022898"/>
    </source>
</evidence>
<dbReference type="Proteomes" id="UP001222325">
    <property type="component" value="Unassembled WGS sequence"/>
</dbReference>
<comment type="caution">
    <text evidence="3">The sequence shown here is derived from an EMBL/GenBank/DDBJ whole genome shotgun (WGS) entry which is preliminary data.</text>
</comment>
<dbReference type="InterPro" id="IPR015421">
    <property type="entry name" value="PyrdxlP-dep_Trfase_major"/>
</dbReference>
<organism evidence="3 4">
    <name type="scientific">Mycena belliarum</name>
    <dbReference type="NCBI Taxonomy" id="1033014"/>
    <lineage>
        <taxon>Eukaryota</taxon>
        <taxon>Fungi</taxon>
        <taxon>Dikarya</taxon>
        <taxon>Basidiomycota</taxon>
        <taxon>Agaricomycotina</taxon>
        <taxon>Agaricomycetes</taxon>
        <taxon>Agaricomycetidae</taxon>
        <taxon>Agaricales</taxon>
        <taxon>Marasmiineae</taxon>
        <taxon>Mycenaceae</taxon>
        <taxon>Mycena</taxon>
    </lineage>
</organism>
<proteinExistence type="predicted"/>
<feature type="domain" description="Aminotransferase class V" evidence="2">
    <location>
        <begin position="73"/>
        <end position="250"/>
    </location>
</feature>
<dbReference type="InterPro" id="IPR015422">
    <property type="entry name" value="PyrdxlP-dep_Trfase_small"/>
</dbReference>
<dbReference type="EMBL" id="JARJCN010000138">
    <property type="protein sequence ID" value="KAJ7069036.1"/>
    <property type="molecule type" value="Genomic_DNA"/>
</dbReference>
<dbReference type="PANTHER" id="PTHR43092:SF2">
    <property type="entry name" value="HERCYNYLCYSTEINE SULFOXIDE LYASE"/>
    <property type="match status" value="1"/>
</dbReference>
<reference evidence="3" key="1">
    <citation type="submission" date="2023-03" db="EMBL/GenBank/DDBJ databases">
        <title>Massive genome expansion in bonnet fungi (Mycena s.s.) driven by repeated elements and novel gene families across ecological guilds.</title>
        <authorList>
            <consortium name="Lawrence Berkeley National Laboratory"/>
            <person name="Harder C.B."/>
            <person name="Miyauchi S."/>
            <person name="Viragh M."/>
            <person name="Kuo A."/>
            <person name="Thoen E."/>
            <person name="Andreopoulos B."/>
            <person name="Lu D."/>
            <person name="Skrede I."/>
            <person name="Drula E."/>
            <person name="Henrissat B."/>
            <person name="Morin E."/>
            <person name="Kohler A."/>
            <person name="Barry K."/>
            <person name="LaButti K."/>
            <person name="Morin E."/>
            <person name="Salamov A."/>
            <person name="Lipzen A."/>
            <person name="Mereny Z."/>
            <person name="Hegedus B."/>
            <person name="Baldrian P."/>
            <person name="Stursova M."/>
            <person name="Weitz H."/>
            <person name="Taylor A."/>
            <person name="Grigoriev I.V."/>
            <person name="Nagy L.G."/>
            <person name="Martin F."/>
            <person name="Kauserud H."/>
        </authorList>
    </citation>
    <scope>NUCLEOTIDE SEQUENCE</scope>
    <source>
        <strain evidence="3">CBHHK173m</strain>
    </source>
</reference>
<dbReference type="Gene3D" id="3.40.640.10">
    <property type="entry name" value="Type I PLP-dependent aspartate aminotransferase-like (Major domain)"/>
    <property type="match status" value="1"/>
</dbReference>
<evidence type="ECO:0000313" key="3">
    <source>
        <dbReference type="EMBL" id="KAJ7069036.1"/>
    </source>
</evidence>
<dbReference type="InterPro" id="IPR015424">
    <property type="entry name" value="PyrdxlP-dep_Trfase"/>
</dbReference>
<dbReference type="Gene3D" id="3.90.1150.10">
    <property type="entry name" value="Aspartate Aminotransferase, domain 1"/>
    <property type="match status" value="1"/>
</dbReference>
<dbReference type="SUPFAM" id="SSF53383">
    <property type="entry name" value="PLP-dependent transferases"/>
    <property type="match status" value="1"/>
</dbReference>
<keyword evidence="1" id="KW-0663">Pyridoxal phosphate</keyword>
<keyword evidence="3" id="KW-0808">Transferase</keyword>
<sequence length="445" mass="49546">MVITGLDALRAMSPPEFGHAMLQYFAFDPAYTNINHGAYGCPPLPVIAACRALDSEAEANPDRWMRFGYPPRLADVRQRIAAMIGAKTEECVMIPNASHGISTVLRNIEWQKDDIIITFNTTYNSIARTAQYLSDVPPHPAMSEFTLKFPTAPAEIVDEFRAHLRSLPRGNGQKVVAIIDSIISLPAVLLPWKEMVQVCKEEGVMSLIDAAHSIGQEPNLDLSKAQPDFWVSNCHKWLYAKRSCAVLYVPLRNQHLIKSSFPTAAAYPSPADVTGSNFVEQFECVHPNSKDTCPRADDSPGSGIATIDFVPYFSVAPALDFRHWLGGEEKINAYCRQLARQGGKRLAQILGTTGTVTDPTGEMTLNMFNVLLPLPASLEPKAAVVQKTREKLILERNMFAPVFFFQDGWWARCSAQVWNELSDFEKFGEILLEVCAEIERELRAE</sequence>